<dbReference type="RefSeq" id="WP_150865014.1">
    <property type="nucleotide sequence ID" value="NZ_VYXP01000009.1"/>
</dbReference>
<evidence type="ECO:0000256" key="1">
    <source>
        <dbReference type="ARBA" id="ARBA00004141"/>
    </source>
</evidence>
<comment type="caution">
    <text evidence="7">The sequence shown here is derived from an EMBL/GenBank/DDBJ whole genome shotgun (WGS) entry which is preliminary data.</text>
</comment>
<feature type="transmembrane region" description="Helical" evidence="6">
    <location>
        <begin position="191"/>
        <end position="212"/>
    </location>
</feature>
<feature type="transmembrane region" description="Helical" evidence="6">
    <location>
        <begin position="350"/>
        <end position="369"/>
    </location>
</feature>
<feature type="transmembrane region" description="Helical" evidence="6">
    <location>
        <begin position="20"/>
        <end position="40"/>
    </location>
</feature>
<dbReference type="GO" id="GO:0005886">
    <property type="term" value="C:plasma membrane"/>
    <property type="evidence" value="ECO:0007669"/>
    <property type="project" value="TreeGrafter"/>
</dbReference>
<sequence length="500" mass="52600">MVNNQLPGPGSDCSPAEVRARYQSVGLWLGPLVAGLMLLLGPPGALEPAAWKTAALGAWMAVWWATEAAPVGVTAFIPLIFFAPLGITSLNEAAAPYANPILYLYMGGFLIALAMQNWNLHKRIALALLSVSGTNGRSLIGGFMLTAALLSMWMTNTSTTMMLLPIVISVIGVIAETVPDLDERERKHFEIGLLLGTAFGATIGGAATLVGTPPNAFLAGFLAENYGVEITFARWMLVGLPVSAVMLPVSWIILTRIVYPVSFRTSAETRALLAELRESLGRPSAAERRIAVVFALVVAGWMFRPLINHWLPFQLSDTAIVMVAAFVLFLLPSAGGGSRRILDWGMTRDLPWGILVLFGGGLSLAAQVSDTGLAEWIGSGLVPLGTLGIGAVVVGVVILVIFLTELTSNLATTATLLPVLAALALELGVSPVMLTVPVALAASYAFMLPVATPPNAIVYGAGRMTVPQMAKAGILLNLFGIILLSAVALLYAPLILVGIE</sequence>
<keyword evidence="4 6" id="KW-1133">Transmembrane helix</keyword>
<accession>A0A5N0T5X2</accession>
<dbReference type="PANTHER" id="PTHR10283:SF82">
    <property type="entry name" value="SOLUTE CARRIER FAMILY 13 MEMBER 2"/>
    <property type="match status" value="1"/>
</dbReference>
<comment type="subcellular location">
    <subcellularLocation>
        <location evidence="1">Membrane</location>
        <topology evidence="1">Multi-pass membrane protein</topology>
    </subcellularLocation>
</comment>
<evidence type="ECO:0000313" key="7">
    <source>
        <dbReference type="EMBL" id="KAA9130178.1"/>
    </source>
</evidence>
<feature type="transmembrane region" description="Helical" evidence="6">
    <location>
        <begin position="319"/>
        <end position="338"/>
    </location>
</feature>
<feature type="transmembrane region" description="Helical" evidence="6">
    <location>
        <begin position="232"/>
        <end position="254"/>
    </location>
</feature>
<feature type="transmembrane region" description="Helical" evidence="6">
    <location>
        <begin position="290"/>
        <end position="307"/>
    </location>
</feature>
<evidence type="ECO:0000313" key="8">
    <source>
        <dbReference type="Proteomes" id="UP000325372"/>
    </source>
</evidence>
<dbReference type="GO" id="GO:0015141">
    <property type="term" value="F:succinate transmembrane transporter activity"/>
    <property type="evidence" value="ECO:0007669"/>
    <property type="project" value="UniProtKB-ARBA"/>
</dbReference>
<organism evidence="7 8">
    <name type="scientific">Marinihelvus fidelis</name>
    <dbReference type="NCBI Taxonomy" id="2613842"/>
    <lineage>
        <taxon>Bacteria</taxon>
        <taxon>Pseudomonadati</taxon>
        <taxon>Pseudomonadota</taxon>
        <taxon>Gammaproteobacteria</taxon>
        <taxon>Chromatiales</taxon>
        <taxon>Wenzhouxiangellaceae</taxon>
        <taxon>Marinihelvus</taxon>
    </lineage>
</organism>
<dbReference type="PROSITE" id="PS01271">
    <property type="entry name" value="NA_SULFATE"/>
    <property type="match status" value="1"/>
</dbReference>
<evidence type="ECO:0000256" key="4">
    <source>
        <dbReference type="ARBA" id="ARBA00022989"/>
    </source>
</evidence>
<gene>
    <name evidence="7" type="ORF">F3N42_13500</name>
</gene>
<dbReference type="NCBIfam" id="TIGR00785">
    <property type="entry name" value="dass"/>
    <property type="match status" value="1"/>
</dbReference>
<feature type="transmembrane region" description="Helical" evidence="6">
    <location>
        <begin position="474"/>
        <end position="499"/>
    </location>
</feature>
<reference evidence="7 8" key="1">
    <citation type="submission" date="2019-09" db="EMBL/GenBank/DDBJ databases">
        <title>Wenzhouxiangella sp. Genome sequencing and assembly.</title>
        <authorList>
            <person name="Zhang R."/>
        </authorList>
    </citation>
    <scope>NUCLEOTIDE SEQUENCE [LARGE SCALE GENOMIC DNA]</scope>
    <source>
        <strain evidence="7 8">W260</strain>
    </source>
</reference>
<evidence type="ECO:0000256" key="6">
    <source>
        <dbReference type="SAM" id="Phobius"/>
    </source>
</evidence>
<evidence type="ECO:0000256" key="5">
    <source>
        <dbReference type="ARBA" id="ARBA00023136"/>
    </source>
</evidence>
<feature type="transmembrane region" description="Helical" evidence="6">
    <location>
        <begin position="381"/>
        <end position="403"/>
    </location>
</feature>
<protein>
    <submittedName>
        <fullName evidence="7">DASS family sodium-coupled anion symporter</fullName>
    </submittedName>
</protein>
<dbReference type="InterPro" id="IPR001898">
    <property type="entry name" value="SLC13A/DASS"/>
</dbReference>
<dbReference type="AlphaFoldDB" id="A0A5N0T5X2"/>
<keyword evidence="8" id="KW-1185">Reference proteome</keyword>
<name>A0A5N0T5X2_9GAMM</name>
<evidence type="ECO:0000256" key="2">
    <source>
        <dbReference type="ARBA" id="ARBA00022448"/>
    </source>
</evidence>
<feature type="transmembrane region" description="Helical" evidence="6">
    <location>
        <begin position="97"/>
        <end position="115"/>
    </location>
</feature>
<feature type="transmembrane region" description="Helical" evidence="6">
    <location>
        <begin position="160"/>
        <end position="179"/>
    </location>
</feature>
<proteinExistence type="predicted"/>
<keyword evidence="2" id="KW-0813">Transport</keyword>
<evidence type="ECO:0000256" key="3">
    <source>
        <dbReference type="ARBA" id="ARBA00022692"/>
    </source>
</evidence>
<keyword evidence="5 6" id="KW-0472">Membrane</keyword>
<feature type="transmembrane region" description="Helical" evidence="6">
    <location>
        <begin position="61"/>
        <end position="85"/>
    </location>
</feature>
<feature type="transmembrane region" description="Helical" evidence="6">
    <location>
        <begin position="410"/>
        <end position="429"/>
    </location>
</feature>
<dbReference type="InterPro" id="IPR031312">
    <property type="entry name" value="Na/sul_symport_CS"/>
</dbReference>
<dbReference type="Proteomes" id="UP000325372">
    <property type="component" value="Unassembled WGS sequence"/>
</dbReference>
<dbReference type="PANTHER" id="PTHR10283">
    <property type="entry name" value="SOLUTE CARRIER FAMILY 13 MEMBER"/>
    <property type="match status" value="1"/>
</dbReference>
<feature type="transmembrane region" description="Helical" evidence="6">
    <location>
        <begin position="441"/>
        <end position="462"/>
    </location>
</feature>
<dbReference type="Pfam" id="PF00939">
    <property type="entry name" value="Na_sulph_symp"/>
    <property type="match status" value="1"/>
</dbReference>
<keyword evidence="3 6" id="KW-0812">Transmembrane</keyword>
<dbReference type="EMBL" id="VYXP01000009">
    <property type="protein sequence ID" value="KAA9130178.1"/>
    <property type="molecule type" value="Genomic_DNA"/>
</dbReference>